<evidence type="ECO:0000256" key="1">
    <source>
        <dbReference type="ARBA" id="ARBA00007401"/>
    </source>
</evidence>
<organism evidence="3 4">
    <name type="scientific">Paenibacillus endophyticus</name>
    <dbReference type="NCBI Taxonomy" id="1294268"/>
    <lineage>
        <taxon>Bacteria</taxon>
        <taxon>Bacillati</taxon>
        <taxon>Bacillota</taxon>
        <taxon>Bacilli</taxon>
        <taxon>Bacillales</taxon>
        <taxon>Paenibacillaceae</taxon>
        <taxon>Paenibacillus</taxon>
    </lineage>
</organism>
<dbReference type="RefSeq" id="WP_183559158.1">
    <property type="nucleotide sequence ID" value="NZ_CBCSLB010000004.1"/>
</dbReference>
<dbReference type="Proteomes" id="UP000518605">
    <property type="component" value="Unassembled WGS sequence"/>
</dbReference>
<comment type="similarity">
    <text evidence="1">Belongs to the glycosyl hydrolase 2 family.</text>
</comment>
<evidence type="ECO:0000259" key="2">
    <source>
        <dbReference type="Pfam" id="PF02837"/>
    </source>
</evidence>
<sequence>MSTTRITTALTEQWRFQADPAGLGTEENWYESGLPDARAVRIPHTWNVEQGLEEYHGLAWYSYELQIASDSHFAGEDRGVPQA</sequence>
<keyword evidence="4" id="KW-1185">Reference proteome</keyword>
<dbReference type="EMBL" id="JACHXW010000002">
    <property type="protein sequence ID" value="MBB3150813.1"/>
    <property type="molecule type" value="Genomic_DNA"/>
</dbReference>
<protein>
    <submittedName>
        <fullName evidence="3">Beta-galactosidase/beta-glucuronidase</fullName>
    </submittedName>
</protein>
<dbReference type="InterPro" id="IPR008979">
    <property type="entry name" value="Galactose-bd-like_sf"/>
</dbReference>
<dbReference type="GO" id="GO:0004553">
    <property type="term" value="F:hydrolase activity, hydrolyzing O-glycosyl compounds"/>
    <property type="evidence" value="ECO:0007669"/>
    <property type="project" value="InterPro"/>
</dbReference>
<name>A0A7W5C401_9BACL</name>
<dbReference type="GO" id="GO:0005975">
    <property type="term" value="P:carbohydrate metabolic process"/>
    <property type="evidence" value="ECO:0007669"/>
    <property type="project" value="InterPro"/>
</dbReference>
<comment type="caution">
    <text evidence="3">The sequence shown here is derived from an EMBL/GenBank/DDBJ whole genome shotgun (WGS) entry which is preliminary data.</text>
</comment>
<dbReference type="SUPFAM" id="SSF49785">
    <property type="entry name" value="Galactose-binding domain-like"/>
    <property type="match status" value="1"/>
</dbReference>
<evidence type="ECO:0000313" key="4">
    <source>
        <dbReference type="Proteomes" id="UP000518605"/>
    </source>
</evidence>
<dbReference type="Pfam" id="PF02837">
    <property type="entry name" value="Glyco_hydro_2_N"/>
    <property type="match status" value="1"/>
</dbReference>
<reference evidence="3 4" key="1">
    <citation type="submission" date="2020-08" db="EMBL/GenBank/DDBJ databases">
        <title>Genomic Encyclopedia of Type Strains, Phase III (KMG-III): the genomes of soil and plant-associated and newly described type strains.</title>
        <authorList>
            <person name="Whitman W."/>
        </authorList>
    </citation>
    <scope>NUCLEOTIDE SEQUENCE [LARGE SCALE GENOMIC DNA]</scope>
    <source>
        <strain evidence="3 4">CECT 8234</strain>
    </source>
</reference>
<accession>A0A7W5C401</accession>
<feature type="domain" description="Glycosyl hydrolases family 2 sugar binding" evidence="2">
    <location>
        <begin position="10"/>
        <end position="50"/>
    </location>
</feature>
<dbReference type="Gene3D" id="2.60.120.260">
    <property type="entry name" value="Galactose-binding domain-like"/>
    <property type="match status" value="1"/>
</dbReference>
<proteinExistence type="inferred from homology"/>
<dbReference type="AlphaFoldDB" id="A0A7W5C401"/>
<dbReference type="InterPro" id="IPR006104">
    <property type="entry name" value="Glyco_hydro_2_N"/>
</dbReference>
<gene>
    <name evidence="3" type="ORF">FHS16_000847</name>
</gene>
<evidence type="ECO:0000313" key="3">
    <source>
        <dbReference type="EMBL" id="MBB3150813.1"/>
    </source>
</evidence>